<name>A0A8J4A2U0_9ACTN</name>
<proteinExistence type="predicted"/>
<dbReference type="SUPFAM" id="SSF81301">
    <property type="entry name" value="Nucleotidyltransferase"/>
    <property type="match status" value="1"/>
</dbReference>
<evidence type="ECO:0000313" key="1">
    <source>
        <dbReference type="EMBL" id="GIJ72825.1"/>
    </source>
</evidence>
<dbReference type="Gene3D" id="3.30.460.10">
    <property type="entry name" value="Beta Polymerase, domain 2"/>
    <property type="match status" value="1"/>
</dbReference>
<sequence length="267" mass="30071">MTDQTAALRLPPNLSSEHRDVLADLVRRNEADYGEDLVGLVLSGSAGRGMATERSDLDVFTVLADTGGRGPETSRSAALDETIVAISDLERVPPFGTNGWWYRWSFAWAPMLLDRTEGRLASALHRQATVTIDEAESILVEHDRLDGWLNFAYRALKNDRDGRSLERRLDAAESMPWLLDVVFTLEGRVRPYHKYLPWELRQHPLTLWHAEELLALLAATLDGDPSAVRATFQRVERACAAFDSQVEVHVLTPVIDSWGDELEILRR</sequence>
<keyword evidence="2" id="KW-1185">Reference proteome</keyword>
<accession>A0A8J4A2U0</accession>
<protein>
    <recommendedName>
        <fullName evidence="3">DNA polymerase beta domain protein region</fullName>
    </recommendedName>
</protein>
<dbReference type="Proteomes" id="UP000635606">
    <property type="component" value="Unassembled WGS sequence"/>
</dbReference>
<dbReference type="InterPro" id="IPR043519">
    <property type="entry name" value="NT_sf"/>
</dbReference>
<reference evidence="1" key="1">
    <citation type="submission" date="2021-01" db="EMBL/GenBank/DDBJ databases">
        <title>Whole genome shotgun sequence of Virgisporangium ochraceum NBRC 16418.</title>
        <authorList>
            <person name="Komaki H."/>
            <person name="Tamura T."/>
        </authorList>
    </citation>
    <scope>NUCLEOTIDE SEQUENCE</scope>
    <source>
        <strain evidence="1">NBRC 16418</strain>
    </source>
</reference>
<comment type="caution">
    <text evidence="1">The sequence shown here is derived from an EMBL/GenBank/DDBJ whole genome shotgun (WGS) entry which is preliminary data.</text>
</comment>
<dbReference type="AlphaFoldDB" id="A0A8J4A2U0"/>
<gene>
    <name evidence="1" type="ORF">Voc01_077420</name>
</gene>
<organism evidence="1 2">
    <name type="scientific">Virgisporangium ochraceum</name>
    <dbReference type="NCBI Taxonomy" id="65505"/>
    <lineage>
        <taxon>Bacteria</taxon>
        <taxon>Bacillati</taxon>
        <taxon>Actinomycetota</taxon>
        <taxon>Actinomycetes</taxon>
        <taxon>Micromonosporales</taxon>
        <taxon>Micromonosporaceae</taxon>
        <taxon>Virgisporangium</taxon>
    </lineage>
</organism>
<evidence type="ECO:0000313" key="2">
    <source>
        <dbReference type="Proteomes" id="UP000635606"/>
    </source>
</evidence>
<evidence type="ECO:0008006" key="3">
    <source>
        <dbReference type="Google" id="ProtNLM"/>
    </source>
</evidence>
<dbReference type="EMBL" id="BOPH01000105">
    <property type="protein sequence ID" value="GIJ72825.1"/>
    <property type="molecule type" value="Genomic_DNA"/>
</dbReference>
<dbReference type="RefSeq" id="WP_203932664.1">
    <property type="nucleotide sequence ID" value="NZ_BOPH01000105.1"/>
</dbReference>